<keyword evidence="1" id="KW-0479">Metal-binding</keyword>
<evidence type="ECO:0000313" key="3">
    <source>
        <dbReference type="EMBL" id="QBG37058.1"/>
    </source>
</evidence>
<evidence type="ECO:0000313" key="4">
    <source>
        <dbReference type="Proteomes" id="UP000290244"/>
    </source>
</evidence>
<dbReference type="KEGG" id="lsd:EMK97_15665"/>
<dbReference type="Gene3D" id="3.90.850.10">
    <property type="entry name" value="Fumarylacetoacetase-like, C-terminal domain"/>
    <property type="match status" value="1"/>
</dbReference>
<feature type="domain" description="Fumarylacetoacetase-like C-terminal" evidence="2">
    <location>
        <begin position="21"/>
        <end position="195"/>
    </location>
</feature>
<proteinExistence type="predicted"/>
<dbReference type="GO" id="GO:0018773">
    <property type="term" value="F:acetylpyruvate hydrolase activity"/>
    <property type="evidence" value="ECO:0007669"/>
    <property type="project" value="TreeGrafter"/>
</dbReference>
<dbReference type="EMBL" id="CP034759">
    <property type="protein sequence ID" value="QBG37058.1"/>
    <property type="molecule type" value="Genomic_DNA"/>
</dbReference>
<dbReference type="InterPro" id="IPR036663">
    <property type="entry name" value="Fumarylacetoacetase_C_sf"/>
</dbReference>
<dbReference type="PANTHER" id="PTHR11820">
    <property type="entry name" value="ACYLPYRUVASE"/>
    <property type="match status" value="1"/>
</dbReference>
<protein>
    <submittedName>
        <fullName evidence="3">FAA hydrolase family protein</fullName>
    </submittedName>
</protein>
<dbReference type="GO" id="GO:0046872">
    <property type="term" value="F:metal ion binding"/>
    <property type="evidence" value="ECO:0007669"/>
    <property type="project" value="UniProtKB-KW"/>
</dbReference>
<evidence type="ECO:0000259" key="2">
    <source>
        <dbReference type="Pfam" id="PF01557"/>
    </source>
</evidence>
<keyword evidence="4" id="KW-1185">Reference proteome</keyword>
<dbReference type="Pfam" id="PF01557">
    <property type="entry name" value="FAA_hydrolase"/>
    <property type="match status" value="1"/>
</dbReference>
<dbReference type="Proteomes" id="UP000290244">
    <property type="component" value="Chromosome"/>
</dbReference>
<dbReference type="SUPFAM" id="SSF56529">
    <property type="entry name" value="FAH"/>
    <property type="match status" value="1"/>
</dbReference>
<name>A0A4P6P7M1_9GAMM</name>
<keyword evidence="3" id="KW-0378">Hydrolase</keyword>
<evidence type="ECO:0000256" key="1">
    <source>
        <dbReference type="ARBA" id="ARBA00022723"/>
    </source>
</evidence>
<dbReference type="AlphaFoldDB" id="A0A4P6P7M1"/>
<reference evidence="3 4" key="1">
    <citation type="submission" date="2018-12" db="EMBL/GenBank/DDBJ databases">
        <title>Complete genome of Litorilituus sediminis.</title>
        <authorList>
            <person name="Liu A."/>
            <person name="Rong J."/>
        </authorList>
    </citation>
    <scope>NUCLEOTIDE SEQUENCE [LARGE SCALE GENOMIC DNA]</scope>
    <source>
        <strain evidence="3 4">JCM 17549</strain>
    </source>
</reference>
<accession>A0A4P6P7M1</accession>
<dbReference type="OrthoDB" id="9805307at2"/>
<dbReference type="InterPro" id="IPR011234">
    <property type="entry name" value="Fumarylacetoacetase-like_C"/>
</dbReference>
<sequence length="218" mass="23912">MQAISLLSSSSAQAQRIEPSKVICIGRNYVEHIHELANEIPDEMVVFLKPNSAISSRLSAQHLNEALHYEAELCFLYQQGKFSAVALGLDLTKRATQSNLKKKGLPWERAKAFNGSAVFSQFVSIENLTGEQLKGLSLSLSINGELKQHGGVELMMYKPEDILAQLQTFLHLEDGDIVMTGTPKGVGVVNVSDSFSGQVLVEANNSKQTLLNVEWLAQ</sequence>
<dbReference type="RefSeq" id="WP_130603727.1">
    <property type="nucleotide sequence ID" value="NZ_CP034759.1"/>
</dbReference>
<gene>
    <name evidence="3" type="ORF">EMK97_15665</name>
</gene>
<dbReference type="PANTHER" id="PTHR11820:SF7">
    <property type="entry name" value="ACYLPYRUVASE FAHD1, MITOCHONDRIAL"/>
    <property type="match status" value="1"/>
</dbReference>
<organism evidence="3 4">
    <name type="scientific">Litorilituus sediminis</name>
    <dbReference type="NCBI Taxonomy" id="718192"/>
    <lineage>
        <taxon>Bacteria</taxon>
        <taxon>Pseudomonadati</taxon>
        <taxon>Pseudomonadota</taxon>
        <taxon>Gammaproteobacteria</taxon>
        <taxon>Alteromonadales</taxon>
        <taxon>Colwelliaceae</taxon>
        <taxon>Litorilituus</taxon>
    </lineage>
</organism>